<keyword evidence="7" id="KW-0067">ATP-binding</keyword>
<name>A0ABN2H024_9ACTN</name>
<proteinExistence type="predicted"/>
<feature type="transmembrane region" description="Helical" evidence="9">
    <location>
        <begin position="440"/>
        <end position="462"/>
    </location>
</feature>
<feature type="transmembrane region" description="Helical" evidence="9">
    <location>
        <begin position="56"/>
        <end position="74"/>
    </location>
</feature>
<keyword evidence="6 11" id="KW-0418">Kinase</keyword>
<feature type="transmembrane region" description="Helical" evidence="9">
    <location>
        <begin position="34"/>
        <end position="50"/>
    </location>
</feature>
<gene>
    <name evidence="11" type="ORF">GCM10009765_31110</name>
</gene>
<sequence length="553" mass="58979">MTFGSVGPPCRAGTFSGMDGVRELYAGRSGRRRLLVDGLLLAVVTAAAIIEDRSALLWWVIAASTVVTAAILVVGRMHPLVAMSASAAFSLAYALWQAVHHGPFLQSYLLITVVTSCLAGRRLAATGPALRSFAAITVAAVALTVVVGVATGAPTMVTTGGLPGWVSALTIVAFLLVVPWLAGRYRRLQTELATAGWERARQLELQQWMIADRERLAERTRIADDVHDSLGHELSLIALRAAALEVADLPEHHRAAATQLRTAAASATEQLRTVIGMLRENADHAPLQPVRESIAEPVERARSAGMDIQLELVGQAPGIAPLTGIAIGRVVQEALTNAAKHAPGTTVVVRVEHTSAETLVTVHNNLSTGEPAVGNGRGLIGLAERVRLAGGMLRAGPLGPVFEVSARLPYEPGKVSALAHEPPPPTEVTRLQMRQQLVRTVGTSVAITAAAVILVLGGYLVISYDSVLPSERYAQLAVGQSQRTATDSLPWMQMVDWPVKGPPFDHPGWDCRYYRTSFELAAVHTAYRLCFDRDRLVGKGVVSRTTGKESTAK</sequence>
<dbReference type="PANTHER" id="PTHR24421:SF10">
    <property type="entry name" value="NITRATE_NITRITE SENSOR PROTEIN NARQ"/>
    <property type="match status" value="1"/>
</dbReference>
<dbReference type="InterPro" id="IPR036890">
    <property type="entry name" value="HATPase_C_sf"/>
</dbReference>
<feature type="transmembrane region" description="Helical" evidence="9">
    <location>
        <begin position="133"/>
        <end position="153"/>
    </location>
</feature>
<dbReference type="SUPFAM" id="SSF55874">
    <property type="entry name" value="ATPase domain of HSP90 chaperone/DNA topoisomerase II/histidine kinase"/>
    <property type="match status" value="1"/>
</dbReference>
<comment type="catalytic activity">
    <reaction evidence="1">
        <text>ATP + protein L-histidine = ADP + protein N-phospho-L-histidine.</text>
        <dbReference type="EC" id="2.7.13.3"/>
    </reaction>
</comment>
<dbReference type="CDD" id="cd16917">
    <property type="entry name" value="HATPase_UhpB-NarQ-NarX-like"/>
    <property type="match status" value="1"/>
</dbReference>
<evidence type="ECO:0000256" key="5">
    <source>
        <dbReference type="ARBA" id="ARBA00022741"/>
    </source>
</evidence>
<evidence type="ECO:0000313" key="11">
    <source>
        <dbReference type="EMBL" id="GAA1679674.1"/>
    </source>
</evidence>
<feature type="transmembrane region" description="Helical" evidence="9">
    <location>
        <begin position="165"/>
        <end position="182"/>
    </location>
</feature>
<keyword evidence="5" id="KW-0547">Nucleotide-binding</keyword>
<keyword evidence="8" id="KW-0902">Two-component regulatory system</keyword>
<dbReference type="GO" id="GO:0016301">
    <property type="term" value="F:kinase activity"/>
    <property type="evidence" value="ECO:0007669"/>
    <property type="project" value="UniProtKB-KW"/>
</dbReference>
<dbReference type="InterPro" id="IPR050482">
    <property type="entry name" value="Sensor_HK_TwoCompSys"/>
</dbReference>
<dbReference type="PANTHER" id="PTHR24421">
    <property type="entry name" value="NITRATE/NITRITE SENSOR PROTEIN NARX-RELATED"/>
    <property type="match status" value="1"/>
</dbReference>
<evidence type="ECO:0000259" key="10">
    <source>
        <dbReference type="Pfam" id="PF07730"/>
    </source>
</evidence>
<evidence type="ECO:0000256" key="4">
    <source>
        <dbReference type="ARBA" id="ARBA00022679"/>
    </source>
</evidence>
<protein>
    <recommendedName>
        <fullName evidence="2">histidine kinase</fullName>
        <ecNumber evidence="2">2.7.13.3</ecNumber>
    </recommendedName>
</protein>
<dbReference type="Gene3D" id="1.20.5.1930">
    <property type="match status" value="1"/>
</dbReference>
<dbReference type="EMBL" id="BAAANY010000009">
    <property type="protein sequence ID" value="GAA1679674.1"/>
    <property type="molecule type" value="Genomic_DNA"/>
</dbReference>
<evidence type="ECO:0000313" key="12">
    <source>
        <dbReference type="Proteomes" id="UP001500618"/>
    </source>
</evidence>
<dbReference type="Gene3D" id="3.30.565.10">
    <property type="entry name" value="Histidine kinase-like ATPase, C-terminal domain"/>
    <property type="match status" value="1"/>
</dbReference>
<comment type="caution">
    <text evidence="11">The sequence shown here is derived from an EMBL/GenBank/DDBJ whole genome shotgun (WGS) entry which is preliminary data.</text>
</comment>
<feature type="transmembrane region" description="Helical" evidence="9">
    <location>
        <begin position="81"/>
        <end position="99"/>
    </location>
</feature>
<keyword evidence="12" id="KW-1185">Reference proteome</keyword>
<reference evidence="11 12" key="1">
    <citation type="journal article" date="2019" name="Int. J. Syst. Evol. Microbiol.">
        <title>The Global Catalogue of Microorganisms (GCM) 10K type strain sequencing project: providing services to taxonomists for standard genome sequencing and annotation.</title>
        <authorList>
            <consortium name="The Broad Institute Genomics Platform"/>
            <consortium name="The Broad Institute Genome Sequencing Center for Infectious Disease"/>
            <person name="Wu L."/>
            <person name="Ma J."/>
        </authorList>
    </citation>
    <scope>NUCLEOTIDE SEQUENCE [LARGE SCALE GENOMIC DNA]</scope>
    <source>
        <strain evidence="11 12">JCM 14718</strain>
    </source>
</reference>
<evidence type="ECO:0000256" key="9">
    <source>
        <dbReference type="SAM" id="Phobius"/>
    </source>
</evidence>
<keyword evidence="9" id="KW-0812">Transmembrane</keyword>
<accession>A0ABN2H024</accession>
<dbReference type="Proteomes" id="UP001500618">
    <property type="component" value="Unassembled WGS sequence"/>
</dbReference>
<evidence type="ECO:0000256" key="8">
    <source>
        <dbReference type="ARBA" id="ARBA00023012"/>
    </source>
</evidence>
<keyword evidence="4" id="KW-0808">Transferase</keyword>
<keyword evidence="9" id="KW-0472">Membrane</keyword>
<evidence type="ECO:0000256" key="1">
    <source>
        <dbReference type="ARBA" id="ARBA00000085"/>
    </source>
</evidence>
<organism evidence="11 12">
    <name type="scientific">Fodinicola feengrottensis</name>
    <dbReference type="NCBI Taxonomy" id="435914"/>
    <lineage>
        <taxon>Bacteria</taxon>
        <taxon>Bacillati</taxon>
        <taxon>Actinomycetota</taxon>
        <taxon>Actinomycetes</taxon>
        <taxon>Mycobacteriales</taxon>
        <taxon>Fodinicola</taxon>
    </lineage>
</organism>
<dbReference type="EC" id="2.7.13.3" evidence="2"/>
<dbReference type="InterPro" id="IPR011712">
    <property type="entry name" value="Sig_transdc_His_kin_sub3_dim/P"/>
</dbReference>
<feature type="domain" description="Signal transduction histidine kinase subgroup 3 dimerisation and phosphoacceptor" evidence="10">
    <location>
        <begin position="218"/>
        <end position="281"/>
    </location>
</feature>
<dbReference type="Pfam" id="PF07730">
    <property type="entry name" value="HisKA_3"/>
    <property type="match status" value="1"/>
</dbReference>
<evidence type="ECO:0000256" key="2">
    <source>
        <dbReference type="ARBA" id="ARBA00012438"/>
    </source>
</evidence>
<feature type="transmembrane region" description="Helical" evidence="9">
    <location>
        <begin position="105"/>
        <end position="121"/>
    </location>
</feature>
<evidence type="ECO:0000256" key="6">
    <source>
        <dbReference type="ARBA" id="ARBA00022777"/>
    </source>
</evidence>
<keyword evidence="3" id="KW-0597">Phosphoprotein</keyword>
<evidence type="ECO:0000256" key="3">
    <source>
        <dbReference type="ARBA" id="ARBA00022553"/>
    </source>
</evidence>
<evidence type="ECO:0000256" key="7">
    <source>
        <dbReference type="ARBA" id="ARBA00022840"/>
    </source>
</evidence>
<keyword evidence="9" id="KW-1133">Transmembrane helix</keyword>